<gene>
    <name evidence="1" type="ORF">LOK49_LG06G02680</name>
</gene>
<evidence type="ECO:0000313" key="1">
    <source>
        <dbReference type="EMBL" id="KAI8012716.1"/>
    </source>
</evidence>
<comment type="caution">
    <text evidence="1">The sequence shown here is derived from an EMBL/GenBank/DDBJ whole genome shotgun (WGS) entry which is preliminary data.</text>
</comment>
<name>A0ACC0HL65_9ERIC</name>
<protein>
    <submittedName>
        <fullName evidence="1">Uncharacterized protein</fullName>
    </submittedName>
</protein>
<sequence length="99" mass="10566">MMWRWSCIFLKQSLSSAVGYKPKAKAALGLRVVCASFSTESDGSGGGGGDVVGGGGDNNNNNSMSFAEAKKLMRLVNVEALKMKLGDEEKEVICYLELL</sequence>
<proteinExistence type="predicted"/>
<evidence type="ECO:0000313" key="2">
    <source>
        <dbReference type="Proteomes" id="UP001060215"/>
    </source>
</evidence>
<keyword evidence="2" id="KW-1185">Reference proteome</keyword>
<organism evidence="1 2">
    <name type="scientific">Camellia lanceoleosa</name>
    <dbReference type="NCBI Taxonomy" id="1840588"/>
    <lineage>
        <taxon>Eukaryota</taxon>
        <taxon>Viridiplantae</taxon>
        <taxon>Streptophyta</taxon>
        <taxon>Embryophyta</taxon>
        <taxon>Tracheophyta</taxon>
        <taxon>Spermatophyta</taxon>
        <taxon>Magnoliopsida</taxon>
        <taxon>eudicotyledons</taxon>
        <taxon>Gunneridae</taxon>
        <taxon>Pentapetalae</taxon>
        <taxon>asterids</taxon>
        <taxon>Ericales</taxon>
        <taxon>Theaceae</taxon>
        <taxon>Camellia</taxon>
    </lineage>
</organism>
<accession>A0ACC0HL65</accession>
<reference evidence="1 2" key="1">
    <citation type="journal article" date="2022" name="Plant J.">
        <title>Chromosome-level genome of Camellia lanceoleosa provides a valuable resource for understanding genome evolution and self-incompatibility.</title>
        <authorList>
            <person name="Gong W."/>
            <person name="Xiao S."/>
            <person name="Wang L."/>
            <person name="Liao Z."/>
            <person name="Chang Y."/>
            <person name="Mo W."/>
            <person name="Hu G."/>
            <person name="Li W."/>
            <person name="Zhao G."/>
            <person name="Zhu H."/>
            <person name="Hu X."/>
            <person name="Ji K."/>
            <person name="Xiang X."/>
            <person name="Song Q."/>
            <person name="Yuan D."/>
            <person name="Jin S."/>
            <person name="Zhang L."/>
        </authorList>
    </citation>
    <scope>NUCLEOTIDE SEQUENCE [LARGE SCALE GENOMIC DNA]</scope>
    <source>
        <strain evidence="1">SQ_2022a</strain>
    </source>
</reference>
<dbReference type="EMBL" id="CM045762">
    <property type="protein sequence ID" value="KAI8012716.1"/>
    <property type="molecule type" value="Genomic_DNA"/>
</dbReference>
<dbReference type="Proteomes" id="UP001060215">
    <property type="component" value="Chromosome 5"/>
</dbReference>